<sequence>MADSVSNNQDIRDLYWPQESKVPENTNGQLKQEDFFALLTEQLAQQDPTKPVDNDQMIAQMTSFTMADSLTKLQTSFEGFAANMNSSQALAASGLIGQQVLVIGDKASLADSENAEVSGVIINEKAAHDMKITIEDNSGQTVRTMTLGSKEPGNIEFNWDGTDNSGNPLPPGNYTITATAKVGEKRIDLPTAINRHVNSVSLASSSQGVILNLAGEESVKLSDVLQIGS</sequence>
<name>A0ABN0XLD0_9ALTE</name>
<comment type="similarity">
    <text evidence="1 5">Belongs to the FlgD family.</text>
</comment>
<dbReference type="Gene3D" id="2.30.30.910">
    <property type="match status" value="1"/>
</dbReference>
<evidence type="ECO:0000259" key="7">
    <source>
        <dbReference type="Pfam" id="PF13860"/>
    </source>
</evidence>
<accession>A0ABN0XLD0</accession>
<feature type="domain" description="FlgD Tudor-like" evidence="8">
    <location>
        <begin position="87"/>
        <end position="224"/>
    </location>
</feature>
<gene>
    <name evidence="9" type="primary">flgD</name>
    <name evidence="9" type="ORF">GCM10009092_34320</name>
</gene>
<dbReference type="EMBL" id="BAAAEI010000021">
    <property type="protein sequence ID" value="GAA0367097.1"/>
    <property type="molecule type" value="Genomic_DNA"/>
</dbReference>
<dbReference type="InterPro" id="IPR005648">
    <property type="entry name" value="FlgD"/>
</dbReference>
<keyword evidence="10" id="KW-1185">Reference proteome</keyword>
<evidence type="ECO:0000256" key="5">
    <source>
        <dbReference type="RuleBase" id="RU362076"/>
    </source>
</evidence>
<keyword evidence="9" id="KW-0969">Cilium</keyword>
<keyword evidence="9" id="KW-0282">Flagellum</keyword>
<evidence type="ECO:0000256" key="6">
    <source>
        <dbReference type="SAM" id="MobiDB-lite"/>
    </source>
</evidence>
<dbReference type="Proteomes" id="UP001501757">
    <property type="component" value="Unassembled WGS sequence"/>
</dbReference>
<proteinExistence type="inferred from homology"/>
<dbReference type="InterPro" id="IPR025963">
    <property type="entry name" value="FLgD_Tudor"/>
</dbReference>
<comment type="caution">
    <text evidence="9">The sequence shown here is derived from an EMBL/GenBank/DDBJ whole genome shotgun (WGS) entry which is preliminary data.</text>
</comment>
<keyword evidence="9" id="KW-0966">Cell projection</keyword>
<evidence type="ECO:0000256" key="1">
    <source>
        <dbReference type="ARBA" id="ARBA00010577"/>
    </source>
</evidence>
<reference evidence="9 10" key="1">
    <citation type="journal article" date="2019" name="Int. J. Syst. Evol. Microbiol.">
        <title>The Global Catalogue of Microorganisms (GCM) 10K type strain sequencing project: providing services to taxonomists for standard genome sequencing and annotation.</title>
        <authorList>
            <consortium name="The Broad Institute Genomics Platform"/>
            <consortium name="The Broad Institute Genome Sequencing Center for Infectious Disease"/>
            <person name="Wu L."/>
            <person name="Ma J."/>
        </authorList>
    </citation>
    <scope>NUCLEOTIDE SEQUENCE [LARGE SCALE GENOMIC DNA]</scope>
    <source>
        <strain evidence="9 10">JCM 13378</strain>
    </source>
</reference>
<evidence type="ECO:0000256" key="2">
    <source>
        <dbReference type="ARBA" id="ARBA00016013"/>
    </source>
</evidence>
<dbReference type="InterPro" id="IPR025965">
    <property type="entry name" value="FlgD/Vpr_Ig-like"/>
</dbReference>
<keyword evidence="3 5" id="KW-1005">Bacterial flagellum biogenesis</keyword>
<dbReference type="RefSeq" id="WP_102795758.1">
    <property type="nucleotide sequence ID" value="NZ_BAAAEI010000021.1"/>
</dbReference>
<feature type="region of interest" description="Disordered" evidence="6">
    <location>
        <begin position="1"/>
        <end position="25"/>
    </location>
</feature>
<evidence type="ECO:0000256" key="4">
    <source>
        <dbReference type="ARBA" id="ARBA00024746"/>
    </source>
</evidence>
<dbReference type="Pfam" id="PF13860">
    <property type="entry name" value="FlgD_ig"/>
    <property type="match status" value="1"/>
</dbReference>
<dbReference type="Pfam" id="PF13861">
    <property type="entry name" value="FLgD_tudor"/>
    <property type="match status" value="1"/>
</dbReference>
<evidence type="ECO:0000313" key="10">
    <source>
        <dbReference type="Proteomes" id="UP001501757"/>
    </source>
</evidence>
<dbReference type="Pfam" id="PF03963">
    <property type="entry name" value="FlgD"/>
    <property type="match status" value="1"/>
</dbReference>
<protein>
    <recommendedName>
        <fullName evidence="2 5">Basal-body rod modification protein FlgD</fullName>
    </recommendedName>
</protein>
<evidence type="ECO:0000259" key="8">
    <source>
        <dbReference type="Pfam" id="PF13861"/>
    </source>
</evidence>
<feature type="domain" description="FlgD/Vpr Ig-like" evidence="7">
    <location>
        <begin position="115"/>
        <end position="181"/>
    </location>
</feature>
<evidence type="ECO:0000313" key="9">
    <source>
        <dbReference type="EMBL" id="GAA0367097.1"/>
    </source>
</evidence>
<comment type="function">
    <text evidence="4 5">Required for flagellar hook formation. May act as a scaffolding protein.</text>
</comment>
<dbReference type="Gene3D" id="2.60.40.4070">
    <property type="match status" value="1"/>
</dbReference>
<evidence type="ECO:0000256" key="3">
    <source>
        <dbReference type="ARBA" id="ARBA00022795"/>
    </source>
</evidence>
<organism evidence="9 10">
    <name type="scientific">Bowmanella denitrificans</name>
    <dbReference type="NCBI Taxonomy" id="366582"/>
    <lineage>
        <taxon>Bacteria</taxon>
        <taxon>Pseudomonadati</taxon>
        <taxon>Pseudomonadota</taxon>
        <taxon>Gammaproteobacteria</taxon>
        <taxon>Alteromonadales</taxon>
        <taxon>Alteromonadaceae</taxon>
        <taxon>Bowmanella</taxon>
    </lineage>
</organism>